<feature type="compositionally biased region" description="Acidic residues" evidence="1">
    <location>
        <begin position="284"/>
        <end position="293"/>
    </location>
</feature>
<proteinExistence type="predicted"/>
<dbReference type="Proteomes" id="UP000799764">
    <property type="component" value="Unassembled WGS sequence"/>
</dbReference>
<dbReference type="EMBL" id="MU001516">
    <property type="protein sequence ID" value="KAF2437341.1"/>
    <property type="molecule type" value="Genomic_DNA"/>
</dbReference>
<dbReference type="OrthoDB" id="5272396at2759"/>
<name>A0A9P4P4L4_9PLEO</name>
<reference evidence="3" key="1">
    <citation type="journal article" date="2020" name="Stud. Mycol.">
        <title>101 Dothideomycetes genomes: a test case for predicting lifestyles and emergence of pathogens.</title>
        <authorList>
            <person name="Haridas S."/>
            <person name="Albert R."/>
            <person name="Binder M."/>
            <person name="Bloem J."/>
            <person name="Labutti K."/>
            <person name="Salamov A."/>
            <person name="Andreopoulos B."/>
            <person name="Baker S."/>
            <person name="Barry K."/>
            <person name="Bills G."/>
            <person name="Bluhm B."/>
            <person name="Cannon C."/>
            <person name="Castanera R."/>
            <person name="Culley D."/>
            <person name="Daum C."/>
            <person name="Ezra D."/>
            <person name="Gonzalez J."/>
            <person name="Henrissat B."/>
            <person name="Kuo A."/>
            <person name="Liang C."/>
            <person name="Lipzen A."/>
            <person name="Lutzoni F."/>
            <person name="Magnuson J."/>
            <person name="Mondo S."/>
            <person name="Nolan M."/>
            <person name="Ohm R."/>
            <person name="Pangilinan J."/>
            <person name="Park H.-J."/>
            <person name="Ramirez L."/>
            <person name="Alfaro M."/>
            <person name="Sun H."/>
            <person name="Tritt A."/>
            <person name="Yoshinaga Y."/>
            <person name="Zwiers L.-H."/>
            <person name="Turgeon B."/>
            <person name="Goodwin S."/>
            <person name="Spatafora J."/>
            <person name="Crous P."/>
            <person name="Grigoriev I."/>
        </authorList>
    </citation>
    <scope>NUCLEOTIDE SEQUENCE</scope>
    <source>
        <strain evidence="3">CBS 690.94</strain>
    </source>
</reference>
<feature type="region of interest" description="Disordered" evidence="1">
    <location>
        <begin position="28"/>
        <end position="51"/>
    </location>
</feature>
<gene>
    <name evidence="3" type="ORF">P171DRAFT_526910</name>
</gene>
<accession>A0A9P4P4L4</accession>
<dbReference type="PANTHER" id="PTHR42085:SF2">
    <property type="entry name" value="F-BOX DOMAIN-CONTAINING PROTEIN"/>
    <property type="match status" value="1"/>
</dbReference>
<evidence type="ECO:0000256" key="1">
    <source>
        <dbReference type="SAM" id="MobiDB-lite"/>
    </source>
</evidence>
<dbReference type="PANTHER" id="PTHR42085">
    <property type="entry name" value="F-BOX DOMAIN-CONTAINING PROTEIN"/>
    <property type="match status" value="1"/>
</dbReference>
<evidence type="ECO:0000313" key="3">
    <source>
        <dbReference type="EMBL" id="KAF2437341.1"/>
    </source>
</evidence>
<comment type="caution">
    <text evidence="3">The sequence shown here is derived from an EMBL/GenBank/DDBJ whole genome shotgun (WGS) entry which is preliminary data.</text>
</comment>
<dbReference type="AlphaFoldDB" id="A0A9P4P4L4"/>
<protein>
    <recommendedName>
        <fullName evidence="2">DUF7730 domain-containing protein</fullName>
    </recommendedName>
</protein>
<organism evidence="3 4">
    <name type="scientific">Karstenula rhodostoma CBS 690.94</name>
    <dbReference type="NCBI Taxonomy" id="1392251"/>
    <lineage>
        <taxon>Eukaryota</taxon>
        <taxon>Fungi</taxon>
        <taxon>Dikarya</taxon>
        <taxon>Ascomycota</taxon>
        <taxon>Pezizomycotina</taxon>
        <taxon>Dothideomycetes</taxon>
        <taxon>Pleosporomycetidae</taxon>
        <taxon>Pleosporales</taxon>
        <taxon>Massarineae</taxon>
        <taxon>Didymosphaeriaceae</taxon>
        <taxon>Karstenula</taxon>
    </lineage>
</organism>
<keyword evidence="4" id="KW-1185">Reference proteome</keyword>
<dbReference type="InterPro" id="IPR056632">
    <property type="entry name" value="DUF7730"/>
</dbReference>
<feature type="domain" description="DUF7730" evidence="2">
    <location>
        <begin position="103"/>
        <end position="166"/>
    </location>
</feature>
<evidence type="ECO:0000259" key="2">
    <source>
        <dbReference type="Pfam" id="PF24864"/>
    </source>
</evidence>
<dbReference type="InterPro" id="IPR038883">
    <property type="entry name" value="AN11006-like"/>
</dbReference>
<dbReference type="Pfam" id="PF24864">
    <property type="entry name" value="DUF7730"/>
    <property type="match status" value="1"/>
</dbReference>
<feature type="region of interest" description="Disordered" evidence="1">
    <location>
        <begin position="271"/>
        <end position="293"/>
    </location>
</feature>
<sequence>MVLRALMRVNYAEPDTSDEEFGADCMEVEQQPQSKRRKVAPTRSASKSAAKKSVVAVPKKLKVTQRKKKDETVFNFLQLPGEIRNLIYGYAFTSDKPINMVSLGHSTIGRMDHIAYKLLRTCKQVCREATPFLYTKNLFSFSTPQSLHAFMIRFPNAVPHLRNIQVGFLIVIRGSLVDGCKTILDNLAHVPLENLQAQIKLSVSNVEEATRDVYNALGDWINAVGKRYDDAFAALKILKIEYVQLYQYELIDTNDELEQFYSGIRKLIDQDQATGDDRNGADDSDHDSDEDDE</sequence>
<evidence type="ECO:0000313" key="4">
    <source>
        <dbReference type="Proteomes" id="UP000799764"/>
    </source>
</evidence>